<keyword evidence="2" id="KW-1185">Reference proteome</keyword>
<evidence type="ECO:0000313" key="2">
    <source>
        <dbReference type="Proteomes" id="UP000030755"/>
    </source>
</evidence>
<organism evidence="1 2">
    <name type="scientific">Rozella allomycis (strain CSF55)</name>
    <dbReference type="NCBI Taxonomy" id="988480"/>
    <lineage>
        <taxon>Eukaryota</taxon>
        <taxon>Fungi</taxon>
        <taxon>Fungi incertae sedis</taxon>
        <taxon>Cryptomycota</taxon>
        <taxon>Cryptomycota incertae sedis</taxon>
        <taxon>Rozella</taxon>
    </lineage>
</organism>
<dbReference type="HOGENOM" id="CLU_2655835_0_0_1"/>
<dbReference type="AlphaFoldDB" id="A0A075AYY8"/>
<dbReference type="EMBL" id="KE560848">
    <property type="protein sequence ID" value="EPZ35344.1"/>
    <property type="molecule type" value="Genomic_DNA"/>
</dbReference>
<reference evidence="1 2" key="1">
    <citation type="journal article" date="2013" name="Curr. Biol.">
        <title>Shared signatures of parasitism and phylogenomics unite Cryptomycota and microsporidia.</title>
        <authorList>
            <person name="James T.Y."/>
            <person name="Pelin A."/>
            <person name="Bonen L."/>
            <person name="Ahrendt S."/>
            <person name="Sain D."/>
            <person name="Corradi N."/>
            <person name="Stajich J.E."/>
        </authorList>
    </citation>
    <scope>NUCLEOTIDE SEQUENCE [LARGE SCALE GENOMIC DNA]</scope>
    <source>
        <strain evidence="1 2">CSF55</strain>
    </source>
</reference>
<evidence type="ECO:0000313" key="1">
    <source>
        <dbReference type="EMBL" id="EPZ35344.1"/>
    </source>
</evidence>
<gene>
    <name evidence="1" type="ORF">O9G_000740</name>
</gene>
<accession>A0A075AYY8</accession>
<sequence>MILFFLVLGFTVLIIALLFGPSYPNSLIGKFHHFITEEIFNLLFILLQKLGGQKIAVLTKDTVLYLFNKKHPLLQR</sequence>
<dbReference type="Proteomes" id="UP000030755">
    <property type="component" value="Unassembled WGS sequence"/>
</dbReference>
<protein>
    <submittedName>
        <fullName evidence="1">Uncharacterized protein</fullName>
    </submittedName>
</protein>
<name>A0A075AYY8_ROZAC</name>
<proteinExistence type="predicted"/>